<dbReference type="InterPro" id="IPR043519">
    <property type="entry name" value="NT_sf"/>
</dbReference>
<sequence>MGDLNRVTEDIIALARNSKDIYGVISFGSSNRKTKDKYSDLDIFLFTSNPEKYLADENNDLLKGYLGEILSRVVVKDFVDHVMVIKLMLKDGTGLDIITVNISEFSKTKYYLFLKKHHLSGLLPNKIKKYIDTNIHSFYYFLKRGHTILYDSMNLQQIVTTIFELYRQDIKDEELNILDHKRFFNNYHQFWQGCYHFHLKLAINDPLCAKLMLDHMIKVNLIQVVNWHTLLFKNEQKDIFYYGAKLNEWCDETIIQRLYDIFPHRNVEEMRKSILNTIKLYQQLSQEISTKKNYEIINTLEQFVIKSIQMSFKFNETDKMVYPDQLTAMINNHEDVKIVLSYNVNGSIETMDALEINRIFYVDNLEKYLNEETWENIFGNILSIVIRKSSIRNSVEILLNNGQLIQLKLEKVKDLYALKRIFYLKKGFPSFFISQRHKKYATQKNDFLKQDLKKGYTVLKDTIAGSDFFEVMRYKITSSEKGRPTTAMFYKNYHCFWQNSYKLMVKLHRKDFFYAIVILDHAVKKYLLEMVKWSHLDEDQPAKLAADIHPIKEWCINEMQDKLMLTLPHSNIEEMKRAIMNSMELYKEVSVQVSEALGIELDIALQVQVYELVNNELLKSN</sequence>
<evidence type="ECO:0000313" key="3">
    <source>
        <dbReference type="Proteomes" id="UP000071561"/>
    </source>
</evidence>
<dbReference type="Pfam" id="PF01909">
    <property type="entry name" value="NTP_transf_2"/>
    <property type="match status" value="1"/>
</dbReference>
<gene>
    <name evidence="2" type="ORF">AY601_2224</name>
</gene>
<dbReference type="RefSeq" id="WP_068400610.1">
    <property type="nucleotide sequence ID" value="NZ_CP014504.1"/>
</dbReference>
<dbReference type="Proteomes" id="UP000071561">
    <property type="component" value="Chromosome"/>
</dbReference>
<dbReference type="EMBL" id="CP014504">
    <property type="protein sequence ID" value="AMP99121.1"/>
    <property type="molecule type" value="Genomic_DNA"/>
</dbReference>
<dbReference type="SUPFAM" id="SSF81301">
    <property type="entry name" value="Nucleotidyltransferase"/>
    <property type="match status" value="1"/>
</dbReference>
<dbReference type="KEGG" id="pcm:AY601_2224"/>
<dbReference type="Gene3D" id="3.30.460.10">
    <property type="entry name" value="Beta Polymerase, domain 2"/>
    <property type="match status" value="1"/>
</dbReference>
<dbReference type="OrthoDB" id="741974at2"/>
<dbReference type="Pfam" id="PF04439">
    <property type="entry name" value="Adenyl_transf"/>
    <property type="match status" value="2"/>
</dbReference>
<proteinExistence type="predicted"/>
<dbReference type="Gene3D" id="1.20.120.330">
    <property type="entry name" value="Nucleotidyltransferases domain 2"/>
    <property type="match status" value="2"/>
</dbReference>
<evidence type="ECO:0000313" key="2">
    <source>
        <dbReference type="EMBL" id="AMP99121.1"/>
    </source>
</evidence>
<organism evidence="2 3">
    <name type="scientific">Pedobacter cryoconitis</name>
    <dbReference type="NCBI Taxonomy" id="188932"/>
    <lineage>
        <taxon>Bacteria</taxon>
        <taxon>Pseudomonadati</taxon>
        <taxon>Bacteroidota</taxon>
        <taxon>Sphingobacteriia</taxon>
        <taxon>Sphingobacteriales</taxon>
        <taxon>Sphingobacteriaceae</taxon>
        <taxon>Pedobacter</taxon>
    </lineage>
</organism>
<dbReference type="PATRIC" id="fig|188932.3.peg.2329"/>
<keyword evidence="3" id="KW-1185">Reference proteome</keyword>
<reference evidence="2 3" key="1">
    <citation type="submission" date="2016-03" db="EMBL/GenBank/DDBJ databases">
        <title>Complete genome sequence of Pedobacter cryoconitis PAMC 27485.</title>
        <authorList>
            <person name="Lee J."/>
            <person name="Kim O.-S."/>
        </authorList>
    </citation>
    <scope>NUCLEOTIDE SEQUENCE [LARGE SCALE GENOMIC DNA]</scope>
    <source>
        <strain evidence="2 3">PAMC 27485</strain>
    </source>
</reference>
<dbReference type="AlphaFoldDB" id="A0A127VD19"/>
<feature type="domain" description="Polymerase nucleotidyl transferase" evidence="1">
    <location>
        <begin position="15"/>
        <end position="70"/>
    </location>
</feature>
<dbReference type="GO" id="GO:0016779">
    <property type="term" value="F:nucleotidyltransferase activity"/>
    <property type="evidence" value="ECO:0007669"/>
    <property type="project" value="InterPro"/>
</dbReference>
<name>A0A127VD19_9SPHI</name>
<dbReference type="InterPro" id="IPR007530">
    <property type="entry name" value="Aminoglycoside_adenylylTfrase"/>
</dbReference>
<evidence type="ECO:0000259" key="1">
    <source>
        <dbReference type="Pfam" id="PF01909"/>
    </source>
</evidence>
<dbReference type="SUPFAM" id="SSF81631">
    <property type="entry name" value="PAP/OAS1 substrate-binding domain"/>
    <property type="match status" value="2"/>
</dbReference>
<accession>A0A127VD19</accession>
<dbReference type="InterPro" id="IPR002934">
    <property type="entry name" value="Polymerase_NTP_transf_dom"/>
</dbReference>
<protein>
    <recommendedName>
        <fullName evidence="1">Polymerase nucleotidyl transferase domain-containing protein</fullName>
    </recommendedName>
</protein>